<dbReference type="PIRSF" id="PIRSF000521">
    <property type="entry name" value="Transaminase_4ab_Lys_Orn"/>
    <property type="match status" value="1"/>
</dbReference>
<organism evidence="9 10">
    <name type="scientific">Noviherbaspirillum cavernae</name>
    <dbReference type="NCBI Taxonomy" id="2320862"/>
    <lineage>
        <taxon>Bacteria</taxon>
        <taxon>Pseudomonadati</taxon>
        <taxon>Pseudomonadota</taxon>
        <taxon>Betaproteobacteria</taxon>
        <taxon>Burkholderiales</taxon>
        <taxon>Oxalobacteraceae</taxon>
        <taxon>Noviherbaspirillum</taxon>
    </lineage>
</organism>
<dbReference type="NCBIfam" id="TIGR01885">
    <property type="entry name" value="Orn_aminotrans"/>
    <property type="match status" value="1"/>
</dbReference>
<dbReference type="Pfam" id="PF00202">
    <property type="entry name" value="Aminotran_3"/>
    <property type="match status" value="1"/>
</dbReference>
<dbReference type="Proteomes" id="UP000285190">
    <property type="component" value="Unassembled WGS sequence"/>
</dbReference>
<dbReference type="EMBL" id="QYUN01000002">
    <property type="protein sequence ID" value="RJG04794.1"/>
    <property type="molecule type" value="Genomic_DNA"/>
</dbReference>
<accession>A0A418WX38</accession>
<dbReference type="InterPro" id="IPR015421">
    <property type="entry name" value="PyrdxlP-dep_Trfase_major"/>
</dbReference>
<evidence type="ECO:0000256" key="7">
    <source>
        <dbReference type="ARBA" id="ARBA00030587"/>
    </source>
</evidence>
<keyword evidence="6 8" id="KW-0663">Pyridoxal phosphate</keyword>
<evidence type="ECO:0000256" key="8">
    <source>
        <dbReference type="RuleBase" id="RU003560"/>
    </source>
</evidence>
<comment type="pathway">
    <text evidence="2">Amino-acid biosynthesis; L-proline biosynthesis; L-glutamate 5-semialdehyde from L-ornithine: step 1/1.</text>
</comment>
<keyword evidence="10" id="KW-1185">Reference proteome</keyword>
<dbReference type="GO" id="GO:0030170">
    <property type="term" value="F:pyridoxal phosphate binding"/>
    <property type="evidence" value="ECO:0007669"/>
    <property type="project" value="InterPro"/>
</dbReference>
<dbReference type="InterPro" id="IPR050103">
    <property type="entry name" value="Class-III_PLP-dep_AT"/>
</dbReference>
<evidence type="ECO:0000256" key="3">
    <source>
        <dbReference type="ARBA" id="ARBA00012924"/>
    </source>
</evidence>
<keyword evidence="5 9" id="KW-0808">Transferase</keyword>
<dbReference type="Gene3D" id="3.90.1150.10">
    <property type="entry name" value="Aspartate Aminotransferase, domain 1"/>
    <property type="match status" value="1"/>
</dbReference>
<evidence type="ECO:0000256" key="2">
    <source>
        <dbReference type="ARBA" id="ARBA00004998"/>
    </source>
</evidence>
<dbReference type="UniPathway" id="UPA00098">
    <property type="reaction ID" value="UER00358"/>
</dbReference>
<reference evidence="9 10" key="1">
    <citation type="submission" date="2018-09" db="EMBL/GenBank/DDBJ databases">
        <authorList>
            <person name="Zhu H."/>
        </authorList>
    </citation>
    <scope>NUCLEOTIDE SEQUENCE [LARGE SCALE GENOMIC DNA]</scope>
    <source>
        <strain evidence="9 10">K2R10-39</strain>
    </source>
</reference>
<keyword evidence="4 9" id="KW-0032">Aminotransferase</keyword>
<evidence type="ECO:0000256" key="5">
    <source>
        <dbReference type="ARBA" id="ARBA00022679"/>
    </source>
</evidence>
<dbReference type="InterPro" id="IPR049704">
    <property type="entry name" value="Aminotrans_3_PPA_site"/>
</dbReference>
<comment type="cofactor">
    <cofactor evidence="1">
        <name>pyridoxal 5'-phosphate</name>
        <dbReference type="ChEBI" id="CHEBI:597326"/>
    </cofactor>
</comment>
<dbReference type="PANTHER" id="PTHR11986">
    <property type="entry name" value="AMINOTRANSFERASE CLASS III"/>
    <property type="match status" value="1"/>
</dbReference>
<dbReference type="CDD" id="cd00610">
    <property type="entry name" value="OAT_like"/>
    <property type="match status" value="1"/>
</dbReference>
<dbReference type="GO" id="GO:0055129">
    <property type="term" value="P:L-proline biosynthetic process"/>
    <property type="evidence" value="ECO:0007669"/>
    <property type="project" value="UniProtKB-UniPathway"/>
</dbReference>
<dbReference type="InterPro" id="IPR010164">
    <property type="entry name" value="Orn_aminotrans"/>
</dbReference>
<dbReference type="PANTHER" id="PTHR11986:SF18">
    <property type="entry name" value="ORNITHINE AMINOTRANSFERASE, MITOCHONDRIAL"/>
    <property type="match status" value="1"/>
</dbReference>
<comment type="caution">
    <text evidence="9">The sequence shown here is derived from an EMBL/GenBank/DDBJ whole genome shotgun (WGS) entry which is preliminary data.</text>
</comment>
<dbReference type="GO" id="GO:0042802">
    <property type="term" value="F:identical protein binding"/>
    <property type="evidence" value="ECO:0007669"/>
    <property type="project" value="TreeGrafter"/>
</dbReference>
<dbReference type="AlphaFoldDB" id="A0A418WX38"/>
<dbReference type="InterPro" id="IPR015424">
    <property type="entry name" value="PyrdxlP-dep_Trfase"/>
</dbReference>
<name>A0A418WX38_9BURK</name>
<dbReference type="Gene3D" id="3.40.640.10">
    <property type="entry name" value="Type I PLP-dependent aspartate aminotransferase-like (Major domain)"/>
    <property type="match status" value="1"/>
</dbReference>
<evidence type="ECO:0000313" key="9">
    <source>
        <dbReference type="EMBL" id="RJG04794.1"/>
    </source>
</evidence>
<dbReference type="RefSeq" id="WP_119735945.1">
    <property type="nucleotide sequence ID" value="NZ_QYUN01000002.1"/>
</dbReference>
<dbReference type="GO" id="GO:0004587">
    <property type="term" value="F:ornithine aminotransferase activity"/>
    <property type="evidence" value="ECO:0007669"/>
    <property type="project" value="UniProtKB-EC"/>
</dbReference>
<dbReference type="FunFam" id="3.40.640.10:FF:000011">
    <property type="entry name" value="Ornithine aminotransferase"/>
    <property type="match status" value="1"/>
</dbReference>
<protein>
    <recommendedName>
        <fullName evidence="3">ornithine aminotransferase</fullName>
        <ecNumber evidence="3">2.6.1.13</ecNumber>
    </recommendedName>
    <alternativeName>
        <fullName evidence="7">Ornithine--oxo-acid aminotransferase</fullName>
    </alternativeName>
</protein>
<dbReference type="PROSITE" id="PS00600">
    <property type="entry name" value="AA_TRANSFER_CLASS_3"/>
    <property type="match status" value="1"/>
</dbReference>
<sequence>MHEFIELESRYSAHNYHPLPVVLTRGKGVWLWDVDGKRYLDMMSAYSAVSFGHSHPVLVAALTRQAEQLAVTSRAFHTDRLGPFLQTLCEMTGMDRALPMNTGAEAVETALKAARKWGYKVKGIADNRAEIIVCHGNFAGRTTTIVGFSSEPQYRDGFGPFAPGFVAVPFGDAAALEAAITPRTAAFLVEPVQGEGGIIVPPAGYLAACREICTRHNVLLICDEVQTGLGRTGRLLACEHEAVKPDGLVLGKALGGGLLPVSAFLAREEVMRVFKPGDHGSTFGGNPLAAAVGLAALRLLQEERLSEHAHETGARLIAGLRAIRHPAIREVRGKGLLIGMELDPAWMSARAFCEALMRKGILSKETHDTVVRFAPPLIISEAELDEALVVIRATFEELLPAAEARRRTGESFFV</sequence>
<dbReference type="SUPFAM" id="SSF53383">
    <property type="entry name" value="PLP-dependent transferases"/>
    <property type="match status" value="1"/>
</dbReference>
<dbReference type="InterPro" id="IPR005814">
    <property type="entry name" value="Aminotrans_3"/>
</dbReference>
<evidence type="ECO:0000256" key="6">
    <source>
        <dbReference type="ARBA" id="ARBA00022898"/>
    </source>
</evidence>
<dbReference type="OrthoDB" id="3398487at2"/>
<evidence type="ECO:0000313" key="10">
    <source>
        <dbReference type="Proteomes" id="UP000285190"/>
    </source>
</evidence>
<evidence type="ECO:0000256" key="1">
    <source>
        <dbReference type="ARBA" id="ARBA00001933"/>
    </source>
</evidence>
<proteinExistence type="inferred from homology"/>
<comment type="similarity">
    <text evidence="8">Belongs to the class-III pyridoxal-phosphate-dependent aminotransferase family.</text>
</comment>
<evidence type="ECO:0000256" key="4">
    <source>
        <dbReference type="ARBA" id="ARBA00022576"/>
    </source>
</evidence>
<dbReference type="InterPro" id="IPR015422">
    <property type="entry name" value="PyrdxlP-dep_Trfase_small"/>
</dbReference>
<gene>
    <name evidence="9" type="primary">rocD</name>
    <name evidence="9" type="ORF">D3870_01055</name>
</gene>
<dbReference type="EC" id="2.6.1.13" evidence="3"/>